<reference evidence="10 11" key="2">
    <citation type="journal article" date="2013" name="PLoS ONE">
        <title>INDIGO - INtegrated Data Warehouse of MIcrobial GenOmes with Examples from the Red Sea Extremophiles.</title>
        <authorList>
            <person name="Alam I."/>
            <person name="Antunes A."/>
            <person name="Kamau A.A."/>
            <person name="Ba Alawi W."/>
            <person name="Kalkatawi M."/>
            <person name="Stingl U."/>
            <person name="Bajic V.B."/>
        </authorList>
    </citation>
    <scope>NUCLEOTIDE SEQUENCE [LARGE SCALE GENOMIC DNA]</scope>
    <source>
        <strain evidence="10 11">SSD-17B</strain>
    </source>
</reference>
<sequence length="76" mass="8158">MLQLVDWLLIINSIVLITLVALQSSKQSLGQALTGGNSELFKNQKERGAELFMSRATLVSAILLVVLAIAAIIVHA</sequence>
<reference evidence="10 11" key="1">
    <citation type="journal article" date="2011" name="J. Bacteriol.">
        <title>Genome sequence of Haloplasma contractile, an unusual contractile bacterium from a deep-sea anoxic brine lake.</title>
        <authorList>
            <person name="Antunes A."/>
            <person name="Alam I."/>
            <person name="El Dorry H."/>
            <person name="Siam R."/>
            <person name="Robertson A."/>
            <person name="Bajic V.B."/>
            <person name="Stingl U."/>
        </authorList>
    </citation>
    <scope>NUCLEOTIDE SEQUENCE [LARGE SCALE GENOMIC DNA]</scope>
    <source>
        <strain evidence="10 11">SSD-17B</strain>
    </source>
</reference>
<evidence type="ECO:0000256" key="9">
    <source>
        <dbReference type="RuleBase" id="RU365087"/>
    </source>
</evidence>
<dbReference type="RefSeq" id="WP_008826684.1">
    <property type="nucleotide sequence ID" value="NZ_AFNU02000002.1"/>
</dbReference>
<evidence type="ECO:0000256" key="2">
    <source>
        <dbReference type="ARBA" id="ARBA00008445"/>
    </source>
</evidence>
<dbReference type="GO" id="GO:0005886">
    <property type="term" value="C:plasma membrane"/>
    <property type="evidence" value="ECO:0007669"/>
    <property type="project" value="UniProtKB-SubCell"/>
</dbReference>
<dbReference type="STRING" id="1033810.HLPCO_000952"/>
<dbReference type="FunCoup" id="U2EEA9">
    <property type="interactions" value="106"/>
</dbReference>
<evidence type="ECO:0000256" key="6">
    <source>
        <dbReference type="ARBA" id="ARBA00022989"/>
    </source>
</evidence>
<keyword evidence="5 9" id="KW-0653">Protein transport</keyword>
<dbReference type="InParanoid" id="U2EEA9"/>
<dbReference type="Proteomes" id="UP000005707">
    <property type="component" value="Unassembled WGS sequence"/>
</dbReference>
<feature type="transmembrane region" description="Helical" evidence="9">
    <location>
        <begin position="6"/>
        <end position="22"/>
    </location>
</feature>
<keyword evidence="8 9" id="KW-0472">Membrane</keyword>
<dbReference type="GO" id="GO:0009306">
    <property type="term" value="P:protein secretion"/>
    <property type="evidence" value="ECO:0007669"/>
    <property type="project" value="UniProtKB-UniRule"/>
</dbReference>
<evidence type="ECO:0000256" key="8">
    <source>
        <dbReference type="ARBA" id="ARBA00023136"/>
    </source>
</evidence>
<proteinExistence type="inferred from homology"/>
<accession>U2EEA9</accession>
<keyword evidence="7 9" id="KW-0811">Translocation</keyword>
<evidence type="ECO:0000256" key="3">
    <source>
        <dbReference type="ARBA" id="ARBA00022448"/>
    </source>
</evidence>
<dbReference type="Pfam" id="PF03840">
    <property type="entry name" value="SecG"/>
    <property type="match status" value="1"/>
</dbReference>
<keyword evidence="4 9" id="KW-0812">Transmembrane</keyword>
<comment type="caution">
    <text evidence="10">The sequence shown here is derived from an EMBL/GenBank/DDBJ whole genome shotgun (WGS) entry which is preliminary data.</text>
</comment>
<evidence type="ECO:0000256" key="4">
    <source>
        <dbReference type="ARBA" id="ARBA00022692"/>
    </source>
</evidence>
<dbReference type="eggNOG" id="COG1314">
    <property type="taxonomic scope" value="Bacteria"/>
</dbReference>
<keyword evidence="6 9" id="KW-1133">Transmembrane helix</keyword>
<evidence type="ECO:0000313" key="10">
    <source>
        <dbReference type="EMBL" id="ERJ13323.1"/>
    </source>
</evidence>
<organism evidence="10 11">
    <name type="scientific">Haloplasma contractile SSD-17B</name>
    <dbReference type="NCBI Taxonomy" id="1033810"/>
    <lineage>
        <taxon>Bacteria</taxon>
        <taxon>Bacillati</taxon>
        <taxon>Mycoplasmatota</taxon>
        <taxon>Mollicutes</taxon>
        <taxon>Haloplasmatales</taxon>
        <taxon>Haloplasmataceae</taxon>
        <taxon>Haloplasma</taxon>
    </lineage>
</organism>
<evidence type="ECO:0000256" key="5">
    <source>
        <dbReference type="ARBA" id="ARBA00022927"/>
    </source>
</evidence>
<comment type="function">
    <text evidence="9">Involved in protein export. Participates in an early event of protein translocation.</text>
</comment>
<keyword evidence="11" id="KW-1185">Reference proteome</keyword>
<dbReference type="OrthoDB" id="1654668at2"/>
<keyword evidence="3 9" id="KW-0813">Transport</keyword>
<dbReference type="EMBL" id="AFNU02000002">
    <property type="protein sequence ID" value="ERJ13323.1"/>
    <property type="molecule type" value="Genomic_DNA"/>
</dbReference>
<evidence type="ECO:0000313" key="11">
    <source>
        <dbReference type="Proteomes" id="UP000005707"/>
    </source>
</evidence>
<evidence type="ECO:0000256" key="1">
    <source>
        <dbReference type="ARBA" id="ARBA00004141"/>
    </source>
</evidence>
<gene>
    <name evidence="10" type="primary">secG</name>
    <name evidence="10" type="ORF">HLPCO_000952</name>
</gene>
<feature type="transmembrane region" description="Helical" evidence="9">
    <location>
        <begin position="52"/>
        <end position="74"/>
    </location>
</feature>
<dbReference type="NCBIfam" id="TIGR00810">
    <property type="entry name" value="secG"/>
    <property type="match status" value="1"/>
</dbReference>
<comment type="similarity">
    <text evidence="2 9">Belongs to the SecG family.</text>
</comment>
<evidence type="ECO:0000256" key="7">
    <source>
        <dbReference type="ARBA" id="ARBA00023010"/>
    </source>
</evidence>
<name>U2EEA9_9MOLU</name>
<comment type="subcellular location">
    <subcellularLocation>
        <location evidence="9">Cell membrane</location>
        <topology evidence="9">Multi-pass membrane protein</topology>
    </subcellularLocation>
    <subcellularLocation>
        <location evidence="1">Membrane</location>
        <topology evidence="1">Multi-pass membrane protein</topology>
    </subcellularLocation>
</comment>
<dbReference type="AlphaFoldDB" id="U2EEA9"/>
<dbReference type="GO" id="GO:0015450">
    <property type="term" value="F:protein-transporting ATPase activity"/>
    <property type="evidence" value="ECO:0007669"/>
    <property type="project" value="UniProtKB-UniRule"/>
</dbReference>
<protein>
    <recommendedName>
        <fullName evidence="9">Protein-export membrane protein SecG</fullName>
    </recommendedName>
</protein>
<dbReference type="InterPro" id="IPR004692">
    <property type="entry name" value="SecG"/>
</dbReference>
<keyword evidence="9" id="KW-1003">Cell membrane</keyword>